<dbReference type="PATRIC" id="fig|129848.4.peg.825"/>
<keyword evidence="3" id="KW-1185">Reference proteome</keyword>
<evidence type="ECO:0000259" key="1">
    <source>
        <dbReference type="Pfam" id="PF00882"/>
    </source>
</evidence>
<dbReference type="Gene3D" id="1.10.575.10">
    <property type="entry name" value="P1 Nuclease"/>
    <property type="match status" value="1"/>
</dbReference>
<name>A0A1D3L1E3_9EURY</name>
<feature type="domain" description="Phospholipase C/D" evidence="1">
    <location>
        <begin position="29"/>
        <end position="176"/>
    </location>
</feature>
<reference evidence="2 3" key="1">
    <citation type="submission" date="2016-08" db="EMBL/GenBank/DDBJ databases">
        <authorList>
            <person name="Seilhamer J.J."/>
        </authorList>
    </citation>
    <scope>NUCLEOTIDE SEQUENCE [LARGE SCALE GENOMIC DNA]</scope>
    <source>
        <strain evidence="2">Buetzberg</strain>
    </source>
</reference>
<dbReference type="Pfam" id="PF00882">
    <property type="entry name" value="Zn_dep_PLPC"/>
    <property type="match status" value="1"/>
</dbReference>
<dbReference type="GeneID" id="30411674"/>
<dbReference type="Proteomes" id="UP000094707">
    <property type="component" value="Chromosome I"/>
</dbReference>
<dbReference type="InterPro" id="IPR029002">
    <property type="entry name" value="PLPC/GPLD1"/>
</dbReference>
<dbReference type="EMBL" id="LT607756">
    <property type="protein sequence ID" value="SCG85388.1"/>
    <property type="molecule type" value="Genomic_DNA"/>
</dbReference>
<dbReference type="SUPFAM" id="SSF48537">
    <property type="entry name" value="Phospholipase C/P1 nuclease"/>
    <property type="match status" value="1"/>
</dbReference>
<evidence type="ECO:0000313" key="3">
    <source>
        <dbReference type="Proteomes" id="UP000094707"/>
    </source>
</evidence>
<dbReference type="GO" id="GO:0016788">
    <property type="term" value="F:hydrolase activity, acting on ester bonds"/>
    <property type="evidence" value="ECO:0007669"/>
    <property type="project" value="InterPro"/>
</dbReference>
<proteinExistence type="predicted"/>
<sequence>MKKVFNILMIFMVVSFVFMPTSSAWTWKTHSDIADSIYYKMPHNVQKKLSLSAMRDGSNDPDEKFHDFRSHSYPYSYTRATNWLNKGKYYYRTGKYKQASYCFGVASHYISDTFSAPHCVSGESSSAHTKYENQAKSLKPVITYRSGSLNTLMKNGYSQGKTSWKNWSKKKNRAYVQYNLNNGASVSYTAIRSCVY</sequence>
<dbReference type="KEGG" id="mcub:MCBB_0823"/>
<accession>A0A1D3L1E3</accession>
<gene>
    <name evidence="2" type="ORF">MCBB_0823</name>
</gene>
<protein>
    <recommendedName>
        <fullName evidence="1">Phospholipase C/D domain-containing protein</fullName>
    </recommendedName>
</protein>
<dbReference type="RefSeq" id="WP_071906561.1">
    <property type="nucleotide sequence ID" value="NZ_LT607756.1"/>
</dbReference>
<evidence type="ECO:0000313" key="2">
    <source>
        <dbReference type="EMBL" id="SCG85388.1"/>
    </source>
</evidence>
<dbReference type="InterPro" id="IPR008947">
    <property type="entry name" value="PLipase_C/P1_nuclease_dom_sf"/>
</dbReference>
<dbReference type="STRING" id="118062.MCBB_0823"/>
<organism evidence="2 3">
    <name type="scientific">Methanobacterium congolense</name>
    <dbReference type="NCBI Taxonomy" id="118062"/>
    <lineage>
        <taxon>Archaea</taxon>
        <taxon>Methanobacteriati</taxon>
        <taxon>Methanobacteriota</taxon>
        <taxon>Methanomada group</taxon>
        <taxon>Methanobacteria</taxon>
        <taxon>Methanobacteriales</taxon>
        <taxon>Methanobacteriaceae</taxon>
        <taxon>Methanobacterium</taxon>
    </lineage>
</organism>
<dbReference type="AlphaFoldDB" id="A0A1D3L1E3"/>